<dbReference type="SUPFAM" id="SSF53613">
    <property type="entry name" value="Ribokinase-like"/>
    <property type="match status" value="1"/>
</dbReference>
<dbReference type="PANTHER" id="PTHR12592">
    <property type="entry name" value="ATP-DEPENDENT (S)-NAD(P)H-HYDRATE DEHYDRATASE FAMILY MEMBER"/>
    <property type="match status" value="1"/>
</dbReference>
<dbReference type="AlphaFoldDB" id="A0A0U2XDA5"/>
<comment type="catalytic activity">
    <reaction evidence="6">
        <text>(6S)-NADHX + ADP = AMP + phosphate + NADH + H(+)</text>
        <dbReference type="Rhea" id="RHEA:32223"/>
        <dbReference type="ChEBI" id="CHEBI:15378"/>
        <dbReference type="ChEBI" id="CHEBI:43474"/>
        <dbReference type="ChEBI" id="CHEBI:57945"/>
        <dbReference type="ChEBI" id="CHEBI:64074"/>
        <dbReference type="ChEBI" id="CHEBI:456215"/>
        <dbReference type="ChEBI" id="CHEBI:456216"/>
        <dbReference type="EC" id="4.2.1.136"/>
    </reaction>
</comment>
<dbReference type="OrthoDB" id="9806925at2"/>
<dbReference type="EMBL" id="CP013659">
    <property type="protein sequence ID" value="ALS73984.1"/>
    <property type="molecule type" value="Genomic_DNA"/>
</dbReference>
<organism evidence="8 9">
    <name type="scientific">Planococcus rifietoensis</name>
    <dbReference type="NCBI Taxonomy" id="200991"/>
    <lineage>
        <taxon>Bacteria</taxon>
        <taxon>Bacillati</taxon>
        <taxon>Bacillota</taxon>
        <taxon>Bacilli</taxon>
        <taxon>Bacillales</taxon>
        <taxon>Caryophanaceae</taxon>
        <taxon>Planococcus</taxon>
    </lineage>
</organism>
<dbReference type="Pfam" id="PF01256">
    <property type="entry name" value="Carb_kinase"/>
    <property type="match status" value="1"/>
</dbReference>
<comment type="subunit">
    <text evidence="6">Homotetramer.</text>
</comment>
<evidence type="ECO:0000256" key="6">
    <source>
        <dbReference type="HAMAP-Rule" id="MF_01965"/>
    </source>
</evidence>
<dbReference type="Gene3D" id="3.40.1190.20">
    <property type="match status" value="1"/>
</dbReference>
<evidence type="ECO:0000256" key="4">
    <source>
        <dbReference type="ARBA" id="ARBA00023027"/>
    </source>
</evidence>
<dbReference type="KEGG" id="prt:AUC31_01375"/>
<dbReference type="STRING" id="200991.AUC31_01375"/>
<keyword evidence="9" id="KW-1185">Reference proteome</keyword>
<dbReference type="GO" id="GO:0016301">
    <property type="term" value="F:kinase activity"/>
    <property type="evidence" value="ECO:0007669"/>
    <property type="project" value="UniProtKB-KW"/>
</dbReference>
<keyword evidence="3 6" id="KW-0521">NADP</keyword>
<comment type="similarity">
    <text evidence="6">Belongs to the NnrD/CARKD family.</text>
</comment>
<dbReference type="InterPro" id="IPR029056">
    <property type="entry name" value="Ribokinase-like"/>
</dbReference>
<feature type="binding site" evidence="6">
    <location>
        <position position="112"/>
    </location>
    <ligand>
        <name>(6S)-NADPHX</name>
        <dbReference type="ChEBI" id="CHEBI:64076"/>
    </ligand>
</feature>
<reference evidence="8" key="1">
    <citation type="submission" date="2016-01" db="EMBL/GenBank/DDBJ databases">
        <title>Complete genome of Planococcus rifietoensis type strain M8.</title>
        <authorList>
            <person name="See-Too W.S."/>
        </authorList>
    </citation>
    <scope>NUCLEOTIDE SEQUENCE [LARGE SCALE GENOMIC DNA]</scope>
    <source>
        <strain evidence="8">M8</strain>
    </source>
</reference>
<dbReference type="HAMAP" id="MF_01965">
    <property type="entry name" value="NADHX_dehydratase"/>
    <property type="match status" value="1"/>
</dbReference>
<proteinExistence type="inferred from homology"/>
<dbReference type="GO" id="GO:0052855">
    <property type="term" value="F:ADP-dependent NAD(P)H-hydrate dehydratase activity"/>
    <property type="evidence" value="ECO:0007669"/>
    <property type="project" value="UniProtKB-UniRule"/>
</dbReference>
<comment type="catalytic activity">
    <reaction evidence="6">
        <text>(6S)-NADPHX + ADP = AMP + phosphate + NADPH + H(+)</text>
        <dbReference type="Rhea" id="RHEA:32235"/>
        <dbReference type="ChEBI" id="CHEBI:15378"/>
        <dbReference type="ChEBI" id="CHEBI:43474"/>
        <dbReference type="ChEBI" id="CHEBI:57783"/>
        <dbReference type="ChEBI" id="CHEBI:64076"/>
        <dbReference type="ChEBI" id="CHEBI:456215"/>
        <dbReference type="ChEBI" id="CHEBI:456216"/>
        <dbReference type="EC" id="4.2.1.136"/>
    </reaction>
</comment>
<dbReference type="InterPro" id="IPR000631">
    <property type="entry name" value="CARKD"/>
</dbReference>
<dbReference type="PANTHER" id="PTHR12592:SF0">
    <property type="entry name" value="ATP-DEPENDENT (S)-NAD(P)H-HYDRATE DEHYDRATASE"/>
    <property type="match status" value="1"/>
</dbReference>
<feature type="binding site" evidence="6">
    <location>
        <position position="49"/>
    </location>
    <ligand>
        <name>(6S)-NADPHX</name>
        <dbReference type="ChEBI" id="CHEBI:64076"/>
    </ligand>
</feature>
<evidence type="ECO:0000256" key="5">
    <source>
        <dbReference type="ARBA" id="ARBA00023239"/>
    </source>
</evidence>
<comment type="cofactor">
    <cofactor evidence="6">
        <name>Mg(2+)</name>
        <dbReference type="ChEBI" id="CHEBI:18420"/>
    </cofactor>
</comment>
<dbReference type="GO" id="GO:0052856">
    <property type="term" value="F:NAD(P)HX epimerase activity"/>
    <property type="evidence" value="ECO:0007669"/>
    <property type="project" value="TreeGrafter"/>
</dbReference>
<dbReference type="GO" id="GO:0110051">
    <property type="term" value="P:metabolite repair"/>
    <property type="evidence" value="ECO:0007669"/>
    <property type="project" value="TreeGrafter"/>
</dbReference>
<keyword evidence="1 6" id="KW-0547">Nucleotide-binding</keyword>
<dbReference type="PROSITE" id="PS51383">
    <property type="entry name" value="YJEF_C_3"/>
    <property type="match status" value="1"/>
</dbReference>
<protein>
    <recommendedName>
        <fullName evidence="6">ADP-dependent (S)-NAD(P)H-hydrate dehydratase</fullName>
        <ecNumber evidence="6">4.2.1.136</ecNumber>
    </recommendedName>
    <alternativeName>
        <fullName evidence="6">ADP-dependent NAD(P)HX dehydratase</fullName>
    </alternativeName>
</protein>
<keyword evidence="8" id="KW-0808">Transferase</keyword>
<evidence type="ECO:0000256" key="3">
    <source>
        <dbReference type="ARBA" id="ARBA00022857"/>
    </source>
</evidence>
<evidence type="ECO:0000256" key="2">
    <source>
        <dbReference type="ARBA" id="ARBA00022840"/>
    </source>
</evidence>
<sequence>MNDPQIPQDSIIWSQEMVRSTLPKRAQDSHKGVFGTALLVAGGPDMPGAALIAGLGALTSGVGKLAIGTYRETIQSIAHAAAEATYVPDALIHIANGTHSLTSYKAIACGPGTLPDAVTEAAIDSLLNSPAPLILDAGALSERSYDKRSAPLILTPHAGEFSRISGYSMEQISESPGSCAAAFAKEHNLTIVLKGPRTTIAFPDGERFDNPTGNAALAKGGTGDMLTGMMLGMLCCHENWRHAVLNAVYLHGACADEFVKTRSPHTMLARDIAELLPEVWKQYE</sequence>
<keyword evidence="5 6" id="KW-0456">Lyase</keyword>
<feature type="binding site" evidence="6">
    <location>
        <position position="224"/>
    </location>
    <ligand>
        <name>(6S)-NADPHX</name>
        <dbReference type="ChEBI" id="CHEBI:64076"/>
    </ligand>
</feature>
<dbReference type="GO" id="GO:0046496">
    <property type="term" value="P:nicotinamide nucleotide metabolic process"/>
    <property type="evidence" value="ECO:0007669"/>
    <property type="project" value="UniProtKB-UniRule"/>
</dbReference>
<evidence type="ECO:0000256" key="1">
    <source>
        <dbReference type="ARBA" id="ARBA00022741"/>
    </source>
</evidence>
<evidence type="ECO:0000313" key="8">
    <source>
        <dbReference type="EMBL" id="ALS73984.1"/>
    </source>
</evidence>
<keyword evidence="4 6" id="KW-0520">NAD</keyword>
<dbReference type="EC" id="4.2.1.136" evidence="6"/>
<dbReference type="CDD" id="cd01171">
    <property type="entry name" value="YXKO-related"/>
    <property type="match status" value="1"/>
</dbReference>
<keyword evidence="8" id="KW-0418">Kinase</keyword>
<feature type="domain" description="YjeF C-terminal" evidence="7">
    <location>
        <begin position="14"/>
        <end position="283"/>
    </location>
</feature>
<gene>
    <name evidence="6" type="primary">nnrD</name>
    <name evidence="8" type="ORF">AUC31_01375</name>
</gene>
<dbReference type="GO" id="GO:0005524">
    <property type="term" value="F:ATP binding"/>
    <property type="evidence" value="ECO:0007669"/>
    <property type="project" value="UniProtKB-KW"/>
</dbReference>
<evidence type="ECO:0000313" key="9">
    <source>
        <dbReference type="Proteomes" id="UP000067683"/>
    </source>
</evidence>
<feature type="binding site" evidence="6">
    <location>
        <begin position="194"/>
        <end position="198"/>
    </location>
    <ligand>
        <name>AMP</name>
        <dbReference type="ChEBI" id="CHEBI:456215"/>
    </ligand>
</feature>
<name>A0A0U2XDA5_9BACL</name>
<feature type="binding site" evidence="6">
    <location>
        <position position="157"/>
    </location>
    <ligand>
        <name>(6S)-NADPHX</name>
        <dbReference type="ChEBI" id="CHEBI:64076"/>
    </ligand>
</feature>
<dbReference type="NCBIfam" id="TIGR00196">
    <property type="entry name" value="yjeF_cterm"/>
    <property type="match status" value="1"/>
</dbReference>
<dbReference type="RefSeq" id="WP_058380692.1">
    <property type="nucleotide sequence ID" value="NZ_CP013659.2"/>
</dbReference>
<keyword evidence="2 6" id="KW-0067">ATP-binding</keyword>
<dbReference type="Proteomes" id="UP000067683">
    <property type="component" value="Chromosome"/>
</dbReference>
<comment type="function">
    <text evidence="6">Catalyzes the dehydration of the S-form of NAD(P)HX at the expense of ADP, which is converted to AMP. Together with NAD(P)HX epimerase, which catalyzes the epimerization of the S- and R-forms, the enzyme allows the repair of both epimers of NAD(P)HX, a damaged form of NAD(P)H that is a result of enzymatic or heat-dependent hydration.</text>
</comment>
<feature type="binding site" evidence="6">
    <location>
        <position position="223"/>
    </location>
    <ligand>
        <name>AMP</name>
        <dbReference type="ChEBI" id="CHEBI:456215"/>
    </ligand>
</feature>
<evidence type="ECO:0000259" key="7">
    <source>
        <dbReference type="PROSITE" id="PS51383"/>
    </source>
</evidence>
<accession>A0A0U2XDA5</accession>